<protein>
    <recommendedName>
        <fullName evidence="7">Small-conductance mechanosensitive channel</fullName>
    </recommendedName>
</protein>
<dbReference type="Proteomes" id="UP000019205">
    <property type="component" value="Chromosome"/>
</dbReference>
<comment type="caution">
    <text evidence="9">The sequence shown here is derived from an EMBL/GenBank/DDBJ whole genome shotgun (WGS) entry which is preliminary data.</text>
</comment>
<comment type="caution">
    <text evidence="7">Lacks conserved residue(s) required for the propagation of feature annotation.</text>
</comment>
<dbReference type="InterPro" id="IPR045275">
    <property type="entry name" value="MscS_archaea/bacteria_type"/>
</dbReference>
<dbReference type="Pfam" id="PF21082">
    <property type="entry name" value="MS_channel_3rd"/>
    <property type="match status" value="1"/>
</dbReference>
<keyword evidence="5 7" id="KW-1133">Transmembrane helix</keyword>
<accession>A4A4V5</accession>
<keyword evidence="4 7" id="KW-0812">Transmembrane</keyword>
<dbReference type="Gene3D" id="3.30.1340.30">
    <property type="match status" value="1"/>
</dbReference>
<keyword evidence="3" id="KW-1003">Cell membrane</keyword>
<evidence type="ECO:0000256" key="3">
    <source>
        <dbReference type="ARBA" id="ARBA00022475"/>
    </source>
</evidence>
<dbReference type="PANTHER" id="PTHR30221:SF1">
    <property type="entry name" value="SMALL-CONDUCTANCE MECHANOSENSITIVE CHANNEL"/>
    <property type="match status" value="1"/>
</dbReference>
<keyword evidence="7" id="KW-0407">Ion channel</keyword>
<keyword evidence="6 7" id="KW-0472">Membrane</keyword>
<dbReference type="STRING" id="314285.KT71_09372"/>
<dbReference type="PANTHER" id="PTHR30221">
    <property type="entry name" value="SMALL-CONDUCTANCE MECHANOSENSITIVE CHANNEL"/>
    <property type="match status" value="1"/>
</dbReference>
<dbReference type="InterPro" id="IPR023408">
    <property type="entry name" value="MscS_beta-dom_sf"/>
</dbReference>
<evidence type="ECO:0000256" key="5">
    <source>
        <dbReference type="ARBA" id="ARBA00022989"/>
    </source>
</evidence>
<dbReference type="InterPro" id="IPR049278">
    <property type="entry name" value="MS_channel_C"/>
</dbReference>
<dbReference type="GO" id="GO:0008381">
    <property type="term" value="F:mechanosensitive monoatomic ion channel activity"/>
    <property type="evidence" value="ECO:0007669"/>
    <property type="project" value="InterPro"/>
</dbReference>
<evidence type="ECO:0000256" key="1">
    <source>
        <dbReference type="ARBA" id="ARBA00004651"/>
    </source>
</evidence>
<comment type="subcellular location">
    <subcellularLocation>
        <location evidence="7">Cell inner membrane</location>
        <topology evidence="7">Multi-pass membrane protein</topology>
    </subcellularLocation>
    <subcellularLocation>
        <location evidence="1">Cell membrane</location>
        <topology evidence="1">Multi-pass membrane protein</topology>
    </subcellularLocation>
</comment>
<comment type="subunit">
    <text evidence="7">Homoheptamer.</text>
</comment>
<dbReference type="eggNOG" id="COG0668">
    <property type="taxonomic scope" value="Bacteria"/>
</dbReference>
<dbReference type="AlphaFoldDB" id="A4A4V5"/>
<dbReference type="Gene3D" id="1.10.287.1260">
    <property type="match status" value="1"/>
</dbReference>
<feature type="domain" description="BON" evidence="8">
    <location>
        <begin position="8"/>
        <end position="74"/>
    </location>
</feature>
<comment type="similarity">
    <text evidence="2 7">Belongs to the MscS (TC 1.A.23) family.</text>
</comment>
<evidence type="ECO:0000313" key="10">
    <source>
        <dbReference type="Proteomes" id="UP000019205"/>
    </source>
</evidence>
<dbReference type="InterPro" id="IPR007055">
    <property type="entry name" value="BON_dom"/>
</dbReference>
<organism evidence="9 10">
    <name type="scientific">Congregibacter litoralis KT71</name>
    <dbReference type="NCBI Taxonomy" id="314285"/>
    <lineage>
        <taxon>Bacteria</taxon>
        <taxon>Pseudomonadati</taxon>
        <taxon>Pseudomonadota</taxon>
        <taxon>Gammaproteobacteria</taxon>
        <taxon>Cellvibrionales</taxon>
        <taxon>Halieaceae</taxon>
        <taxon>Congregibacter</taxon>
    </lineage>
</organism>
<dbReference type="InterPro" id="IPR006685">
    <property type="entry name" value="MscS_channel_2nd"/>
</dbReference>
<keyword evidence="7" id="KW-0406">Ion transport</keyword>
<feature type="transmembrane region" description="Helical" evidence="7">
    <location>
        <begin position="100"/>
        <end position="121"/>
    </location>
</feature>
<proteinExistence type="inferred from homology"/>
<dbReference type="Pfam" id="PF00924">
    <property type="entry name" value="MS_channel_2nd"/>
    <property type="match status" value="1"/>
</dbReference>
<dbReference type="RefSeq" id="WP_023660194.1">
    <property type="nucleotide sequence ID" value="NZ_CM002299.1"/>
</dbReference>
<dbReference type="HOGENOM" id="CLU_037945_7_0_6"/>
<gene>
    <name evidence="9" type="ORF">KT71_09372</name>
</gene>
<dbReference type="Gene3D" id="2.30.30.60">
    <property type="match status" value="1"/>
</dbReference>
<dbReference type="Pfam" id="PF04972">
    <property type="entry name" value="BON"/>
    <property type="match status" value="1"/>
</dbReference>
<dbReference type="SUPFAM" id="SSF82689">
    <property type="entry name" value="Mechanosensitive channel protein MscS (YggB), C-terminal domain"/>
    <property type="match status" value="1"/>
</dbReference>
<reference evidence="9 10" key="2">
    <citation type="journal article" date="2009" name="PLoS ONE">
        <title>The photosynthetic apparatus and its regulation in the aerobic gammaproteobacterium Congregibacter litoralis gen. nov., sp. nov.</title>
        <authorList>
            <person name="Spring S."/>
            <person name="Lunsdorf H."/>
            <person name="Fuchs B.M."/>
            <person name="Tindall B.J."/>
        </authorList>
    </citation>
    <scope>NUCLEOTIDE SEQUENCE [LARGE SCALE GENOMIC DNA]</scope>
    <source>
        <strain evidence="9">KT71</strain>
    </source>
</reference>
<evidence type="ECO:0000313" key="9">
    <source>
        <dbReference type="EMBL" id="EAQ98826.2"/>
    </source>
</evidence>
<dbReference type="PROSITE" id="PS50914">
    <property type="entry name" value="BON"/>
    <property type="match status" value="1"/>
</dbReference>
<evidence type="ECO:0000259" key="8">
    <source>
        <dbReference type="PROSITE" id="PS50914"/>
    </source>
</evidence>
<dbReference type="Gene3D" id="3.30.70.100">
    <property type="match status" value="1"/>
</dbReference>
<feature type="transmembrane region" description="Helical" evidence="7">
    <location>
        <begin position="161"/>
        <end position="183"/>
    </location>
</feature>
<sequence>MNILPDAGDADIAQRLVKILDATNWFEDPGVRVDEGVVFLSGTAESAAHSEWASQLAASTQDVVAVVNHIALKTASPWDFSASFESLGQTFVHAAQATPAILLGGILLILTGALCAAIASVARRSLAGKVRSLLLRQVLARAIAIPVFLVGLYLVLQLSGLTSLALTVLGGTGIVGLIIGFGFRDIAENFLSSILISAQRPFAIGDLISVADHQGFVQRVTTRSTLLMTLEGNHVQIPNSSVYKGTIINYTTNPKSRASFSVGIGYADSIQTAQATAMQVLREHPAVVTDPKPMVLVDSLGPATVNLSIFFWVDITRNSQLRVLSAVIRLTKRAFERAGVSMPDEAREVVFPDGLPIDLPLGQQTPTNTSAAKVPLDTRDVELEITSSDRDDDRSVNDAEGNLEAESEDIYSQAAFSRVPEASGANLIADVDGSVEK</sequence>
<dbReference type="SUPFAM" id="SSF50182">
    <property type="entry name" value="Sm-like ribonucleoproteins"/>
    <property type="match status" value="1"/>
</dbReference>
<dbReference type="InterPro" id="IPR010920">
    <property type="entry name" value="LSM_dom_sf"/>
</dbReference>
<dbReference type="GO" id="GO:0005886">
    <property type="term" value="C:plasma membrane"/>
    <property type="evidence" value="ECO:0007669"/>
    <property type="project" value="UniProtKB-SubCell"/>
</dbReference>
<evidence type="ECO:0000256" key="4">
    <source>
        <dbReference type="ARBA" id="ARBA00022692"/>
    </source>
</evidence>
<reference evidence="9 10" key="1">
    <citation type="journal article" date="2007" name="Proc. Natl. Acad. Sci. U.S.A.">
        <title>Characterization of a marine gammaproteobacterium capable of aerobic anoxygenic photosynthesis.</title>
        <authorList>
            <person name="Fuchs B.M."/>
            <person name="Spring S."/>
            <person name="Teeling H."/>
            <person name="Quast C."/>
            <person name="Wulf J."/>
            <person name="Schattenhofer M."/>
            <person name="Yan S."/>
            <person name="Ferriera S."/>
            <person name="Johnson J."/>
            <person name="Glockner F.O."/>
            <person name="Amann R."/>
        </authorList>
    </citation>
    <scope>NUCLEOTIDE SEQUENCE [LARGE SCALE GENOMIC DNA]</scope>
    <source>
        <strain evidence="9">KT71</strain>
    </source>
</reference>
<dbReference type="InterPro" id="IPR011066">
    <property type="entry name" value="MscS_channel_C_sf"/>
</dbReference>
<evidence type="ECO:0000256" key="6">
    <source>
        <dbReference type="ARBA" id="ARBA00023136"/>
    </source>
</evidence>
<evidence type="ECO:0000256" key="7">
    <source>
        <dbReference type="RuleBase" id="RU369025"/>
    </source>
</evidence>
<feature type="transmembrane region" description="Helical" evidence="7">
    <location>
        <begin position="133"/>
        <end position="155"/>
    </location>
</feature>
<comment type="function">
    <text evidence="7">Mechanosensitive channel that participates in the regulation of osmotic pressure changes within the cell, opening in response to stretch forces in the membrane lipid bilayer, without the need for other proteins. Contributes to normal resistance to hypoosmotic shock. Forms an ion channel of 1.0 nanosiemens conductance with a slight preference for anions.</text>
</comment>
<keyword evidence="7" id="KW-0997">Cell inner membrane</keyword>
<dbReference type="EMBL" id="AAOA02000003">
    <property type="protein sequence ID" value="EAQ98826.2"/>
    <property type="molecule type" value="Genomic_DNA"/>
</dbReference>
<keyword evidence="7" id="KW-0813">Transport</keyword>
<keyword evidence="10" id="KW-1185">Reference proteome</keyword>
<name>A4A4V5_9GAMM</name>
<evidence type="ECO:0000256" key="2">
    <source>
        <dbReference type="ARBA" id="ARBA00008017"/>
    </source>
</evidence>